<name>A0A8H6HNS1_9AGAR</name>
<proteinExistence type="predicted"/>
<dbReference type="Proteomes" id="UP000521943">
    <property type="component" value="Unassembled WGS sequence"/>
</dbReference>
<evidence type="ECO:0000256" key="1">
    <source>
        <dbReference type="SAM" id="MobiDB-lite"/>
    </source>
</evidence>
<sequence>MDNFLGTTDCHGVLVERLSVDRTRRKPNFQAESRLPLSHAEPKVRVSKKPRVFGGDNDLMTIAKEGQAGTVTPPGRARNHRERLRHTEHWRRRTGARTNELEHKSWVRSATTEIQNFGLRVESDEDDKGRRRGAGEGGISDDSQTAVPPDEGLERAGRIASTDILDDLQSFSRTPGDKAHRCRESSGLNREEVVQDELEGQEGNGKGVLALYIGASNHVM</sequence>
<comment type="caution">
    <text evidence="2">The sequence shown here is derived from an EMBL/GenBank/DDBJ whole genome shotgun (WGS) entry which is preliminary data.</text>
</comment>
<protein>
    <submittedName>
        <fullName evidence="2">Uncharacterized protein</fullName>
    </submittedName>
</protein>
<organism evidence="2 3">
    <name type="scientific">Ephemerocybe angulata</name>
    <dbReference type="NCBI Taxonomy" id="980116"/>
    <lineage>
        <taxon>Eukaryota</taxon>
        <taxon>Fungi</taxon>
        <taxon>Dikarya</taxon>
        <taxon>Basidiomycota</taxon>
        <taxon>Agaricomycotina</taxon>
        <taxon>Agaricomycetes</taxon>
        <taxon>Agaricomycetidae</taxon>
        <taxon>Agaricales</taxon>
        <taxon>Agaricineae</taxon>
        <taxon>Psathyrellaceae</taxon>
        <taxon>Ephemerocybe</taxon>
    </lineage>
</organism>
<gene>
    <name evidence="2" type="ORF">DFP72DRAFT_851779</name>
</gene>
<feature type="region of interest" description="Disordered" evidence="1">
    <location>
        <begin position="117"/>
        <end position="151"/>
    </location>
</feature>
<dbReference type="EMBL" id="JACGCI010000057">
    <property type="protein sequence ID" value="KAF6750414.1"/>
    <property type="molecule type" value="Genomic_DNA"/>
</dbReference>
<evidence type="ECO:0000313" key="2">
    <source>
        <dbReference type="EMBL" id="KAF6750414.1"/>
    </source>
</evidence>
<keyword evidence="3" id="KW-1185">Reference proteome</keyword>
<feature type="compositionally biased region" description="Basic residues" evidence="1">
    <location>
        <begin position="77"/>
        <end position="95"/>
    </location>
</feature>
<feature type="compositionally biased region" description="Basic and acidic residues" evidence="1">
    <location>
        <begin position="175"/>
        <end position="193"/>
    </location>
</feature>
<reference evidence="2 3" key="1">
    <citation type="submission" date="2020-07" db="EMBL/GenBank/DDBJ databases">
        <title>Comparative genomics of pyrophilous fungi reveals a link between fire events and developmental genes.</title>
        <authorList>
            <consortium name="DOE Joint Genome Institute"/>
            <person name="Steindorff A.S."/>
            <person name="Carver A."/>
            <person name="Calhoun S."/>
            <person name="Stillman K."/>
            <person name="Liu H."/>
            <person name="Lipzen A."/>
            <person name="Pangilinan J."/>
            <person name="Labutti K."/>
            <person name="Bruns T.D."/>
            <person name="Grigoriev I.V."/>
        </authorList>
    </citation>
    <scope>NUCLEOTIDE SEQUENCE [LARGE SCALE GENOMIC DNA]</scope>
    <source>
        <strain evidence="2 3">CBS 144469</strain>
    </source>
</reference>
<accession>A0A8H6HNS1</accession>
<evidence type="ECO:0000313" key="3">
    <source>
        <dbReference type="Proteomes" id="UP000521943"/>
    </source>
</evidence>
<feature type="region of interest" description="Disordered" evidence="1">
    <location>
        <begin position="68"/>
        <end position="96"/>
    </location>
</feature>
<dbReference type="AlphaFoldDB" id="A0A8H6HNS1"/>
<feature type="region of interest" description="Disordered" evidence="1">
    <location>
        <begin position="169"/>
        <end position="201"/>
    </location>
</feature>